<sequence>MSQFKERMYSARRNPALMQTIALNELDTQMNGSSNGAVIADIPDASIPFVFSLEIGSMETAMAIGEMEALGRQLYPRLSLGSEELYKHMSDDDYIGRFASPARTTFNFLIAYDEVIAKAVAVGDTGIKKLVIPRLTEFDAAGIKFTMQYPIEIRVMRHGGITIEYVLDKKSPVETLSTNIVPWSMLVIDRRKVISLSIPVYQFAVKTHTESLNPSSLFQESYTFTDQFFYARAYISRTEDDNWVELKTTHSALVYDPMELTVVFKVIGNKLQVSIPTIYTNTRMAQGDIRIDIYTTQGKMDRDLGAYKANQFKFYLNSIDDDSSYVSPLTTFNLIQSLARGRVEGGANSVDFNVLRNQVINNTLGANQVPITNVQITDAVNRRGYTLVSNIDNITNRQFLASRRLGAPRSLDVISGAGVAMSQLKVDMESLAGSIHVADNGDRLTIKPSMLYTFNNGRVNTVADAEIDRLKGSTAEQIAREVNNGRYVYSPFHNVLDASRENFEVRPYYLDNPTITEKIFVGENDTANLQAAIDVFDIVKTDEGYRITVRLESGEQFKKLADEQVVLQIGYQPAGEVRWASVNGKFIGIEDGERVFTFDIKTNHDINSKNELYTTNMSMFSEVQNNFASTLNNMFDITILVVNTSTPGYQPNQIDEMVQAHLLPQQFMVVNRERLVTTLGYDMTKMWRRSRTVLGDESYQHWEHDVMWFYEENEYKRDEAGNIIVTIKPDGTLDYEILHRKGDPVLDAQGNQVRKHQKGDVMLDSNGKPILVAPRKRLREITLMMVDGLFYFANEKSALDYKVEIPMEFVTWLENDISILDAQLLEMCEMYLYPTTTYGDTTVTVREGQKATISVDQAFTLSFYLKPAEYTNTTIRPSLMANGKSVLNEYISRKTVSMSDTVAQLEATSGDGVQALEVFGLGGTNNYAILTVEDDAVRLAIRKKLVVLANQELTVEDDVQFNFLKHEVLNN</sequence>
<proteinExistence type="predicted"/>
<name>A0A5C1K7H2_9CAUD</name>
<dbReference type="Proteomes" id="UP000322144">
    <property type="component" value="Segment"/>
</dbReference>
<organism evidence="1 2">
    <name type="scientific">Pseudomonas phage vB_PaeM_PS119XW</name>
    <dbReference type="NCBI Taxonomy" id="2601632"/>
    <lineage>
        <taxon>Viruses</taxon>
        <taxon>Duplodnaviria</taxon>
        <taxon>Heunggongvirae</taxon>
        <taxon>Uroviricota</taxon>
        <taxon>Caudoviricetes</taxon>
        <taxon>Chimalliviridae</taxon>
        <taxon>Pawinskivirus</taxon>
        <taxon>Pawinskivirus PS119XW</taxon>
    </lineage>
</organism>
<reference evidence="1 2" key="1">
    <citation type="submission" date="2019-06" db="EMBL/GenBank/DDBJ databases">
        <title>A distant relative of Phikzvirus genus phages from a therapeutic phage collection.</title>
        <authorList>
            <person name="Hejnowicz M.S."/>
            <person name="Dabrowski K."/>
            <person name="Gawor J."/>
            <person name="Weber-Dabrowska B."/>
            <person name="Gromadka R."/>
            <person name="Lobocka M.B."/>
        </authorList>
    </citation>
    <scope>NUCLEOTIDE SEQUENCE [LARGE SCALE GENOMIC DNA]</scope>
</reference>
<protein>
    <recommendedName>
        <fullName evidence="3">Virion structural protein</fullName>
    </recommendedName>
</protein>
<keyword evidence="2" id="KW-1185">Reference proteome</keyword>
<dbReference type="EMBL" id="MN103543">
    <property type="protein sequence ID" value="QEM41822.1"/>
    <property type="molecule type" value="Genomic_DNA"/>
</dbReference>
<evidence type="ECO:0000313" key="2">
    <source>
        <dbReference type="Proteomes" id="UP000322144"/>
    </source>
</evidence>
<evidence type="ECO:0000313" key="1">
    <source>
        <dbReference type="EMBL" id="QEM41822.1"/>
    </source>
</evidence>
<dbReference type="KEGG" id="vg:77936843"/>
<evidence type="ECO:0008006" key="3">
    <source>
        <dbReference type="Google" id="ProtNLM"/>
    </source>
</evidence>
<dbReference type="GeneID" id="77936843"/>
<dbReference type="RefSeq" id="YP_010660833.1">
    <property type="nucleotide sequence ID" value="NC_070882.1"/>
</dbReference>
<accession>A0A5C1K7H2</accession>